<organism evidence="2 3">
    <name type="scientific">Mucilaginibacter jinjuensis</name>
    <dbReference type="NCBI Taxonomy" id="1176721"/>
    <lineage>
        <taxon>Bacteria</taxon>
        <taxon>Pseudomonadati</taxon>
        <taxon>Bacteroidota</taxon>
        <taxon>Sphingobacteriia</taxon>
        <taxon>Sphingobacteriales</taxon>
        <taxon>Sphingobacteriaceae</taxon>
        <taxon>Mucilaginibacter</taxon>
    </lineage>
</organism>
<keyword evidence="3" id="KW-1185">Reference proteome</keyword>
<dbReference type="Pfam" id="PF10670">
    <property type="entry name" value="DUF4198"/>
    <property type="match status" value="1"/>
</dbReference>
<proteinExistence type="predicted"/>
<name>A0ABY7T8R3_9SPHI</name>
<accession>A0ABY7T8R3</accession>
<dbReference type="Proteomes" id="UP001216139">
    <property type="component" value="Chromosome"/>
</dbReference>
<feature type="signal peptide" evidence="1">
    <location>
        <begin position="1"/>
        <end position="20"/>
    </location>
</feature>
<keyword evidence="1" id="KW-0732">Signal</keyword>
<gene>
    <name evidence="2" type="ORF">PQO05_25715</name>
</gene>
<dbReference type="RefSeq" id="WP_273630372.1">
    <property type="nucleotide sequence ID" value="NZ_CP117167.1"/>
</dbReference>
<sequence length="283" mass="31428">MKKPLLILLFLTCTIGSAFSQTGYFLLPENFYPQKGEDLNLHLLSGNAFSSGSEQQFDAQNTMKAMLFDGGKPTDLSALFKQKNVPVLTSKLSNTGMVLLTVVEQQIADISRKKYVNYLTDNGLDKIADGLKQFQQSFRQKTICTAKTLVAVEKNGGSVQEKPLKEDYELILKQNPYKGSYGDDITAVLLFKGQPIKGEKVTLIVRTPKGTEFPQLLATDETGSVFIKLSREGTYMLQSIHIEAAKDQQAADFDAWQTSFTFAFSSTNTQPNTYKEFGMGNVH</sequence>
<evidence type="ECO:0000256" key="1">
    <source>
        <dbReference type="SAM" id="SignalP"/>
    </source>
</evidence>
<dbReference type="InterPro" id="IPR019613">
    <property type="entry name" value="DUF4198"/>
</dbReference>
<reference evidence="2 3" key="1">
    <citation type="submission" date="2023-02" db="EMBL/GenBank/DDBJ databases">
        <title>Genome sequence of Mucilaginibacter jinjuensis strain KACC 16571.</title>
        <authorList>
            <person name="Kim S."/>
            <person name="Heo J."/>
            <person name="Kwon S.-W."/>
        </authorList>
    </citation>
    <scope>NUCLEOTIDE SEQUENCE [LARGE SCALE GENOMIC DNA]</scope>
    <source>
        <strain evidence="2 3">KACC 16571</strain>
    </source>
</reference>
<feature type="chain" id="PRO_5045858763" evidence="1">
    <location>
        <begin position="21"/>
        <end position="283"/>
    </location>
</feature>
<protein>
    <submittedName>
        <fullName evidence="2">DUF4198 domain-containing protein</fullName>
    </submittedName>
</protein>
<evidence type="ECO:0000313" key="3">
    <source>
        <dbReference type="Proteomes" id="UP001216139"/>
    </source>
</evidence>
<dbReference type="EMBL" id="CP117167">
    <property type="protein sequence ID" value="WCT12128.1"/>
    <property type="molecule type" value="Genomic_DNA"/>
</dbReference>
<evidence type="ECO:0000313" key="2">
    <source>
        <dbReference type="EMBL" id="WCT12128.1"/>
    </source>
</evidence>